<evidence type="ECO:0000313" key="1">
    <source>
        <dbReference type="EMBL" id="TDD20731.1"/>
    </source>
</evidence>
<dbReference type="EMBL" id="SMKP01000042">
    <property type="protein sequence ID" value="TDD20731.1"/>
    <property type="molecule type" value="Genomic_DNA"/>
</dbReference>
<organism evidence="1 2">
    <name type="scientific">Nonomuraea diastatica</name>
    <dbReference type="NCBI Taxonomy" id="1848329"/>
    <lineage>
        <taxon>Bacteria</taxon>
        <taxon>Bacillati</taxon>
        <taxon>Actinomycetota</taxon>
        <taxon>Actinomycetes</taxon>
        <taxon>Streptosporangiales</taxon>
        <taxon>Streptosporangiaceae</taxon>
        <taxon>Nonomuraea</taxon>
    </lineage>
</organism>
<accession>A0A4R4WT09</accession>
<reference evidence="1 2" key="1">
    <citation type="submission" date="2019-03" db="EMBL/GenBank/DDBJ databases">
        <title>Draft genome sequences of novel Actinobacteria.</title>
        <authorList>
            <person name="Sahin N."/>
            <person name="Ay H."/>
            <person name="Saygin H."/>
        </authorList>
    </citation>
    <scope>NUCLEOTIDE SEQUENCE [LARGE SCALE GENOMIC DNA]</scope>
    <source>
        <strain evidence="1 2">KC712</strain>
    </source>
</reference>
<name>A0A4R4WT09_9ACTN</name>
<proteinExistence type="predicted"/>
<dbReference type="AlphaFoldDB" id="A0A4R4WT09"/>
<protein>
    <submittedName>
        <fullName evidence="1">Uncharacterized protein</fullName>
    </submittedName>
</protein>
<keyword evidence="2" id="KW-1185">Reference proteome</keyword>
<sequence length="372" mass="40596">MTDVGGAYALRRWLPLIAPAPGRDAPVHLQHAIHLASGDLGEHRLPWSSIMYPANVRYNACRSFGLDPDFGACAEEFDAAPLRTLQADLDRLGELPPSRIAAVIATLNCLSEQRLLPDIIERLPDGYADRDGGMMWYQATRGLRQLGGYDEFVEDRLARVGLESTPDVGLNSLIQLTSTYLRVARDADRARWSLEAAEKALASLGSDTLFLNALLESRFHRVRALLQIRMGEPVSAISTMADCVRAAEVATTLSAEMSPYSGLLAAENYKIVCESQMKLAGILRNADDLYRWATELIRVDPLEVMTWRHVGESLISIGATAAAGRVTLLFAAMGGHGIERLTGRLRETTAAVVSTPPSFDETLDRAALALLP</sequence>
<comment type="caution">
    <text evidence="1">The sequence shown here is derived from an EMBL/GenBank/DDBJ whole genome shotgun (WGS) entry which is preliminary data.</text>
</comment>
<evidence type="ECO:0000313" key="2">
    <source>
        <dbReference type="Proteomes" id="UP000294543"/>
    </source>
</evidence>
<dbReference type="Proteomes" id="UP000294543">
    <property type="component" value="Unassembled WGS sequence"/>
</dbReference>
<gene>
    <name evidence="1" type="ORF">E1294_16920</name>
</gene>
<dbReference type="RefSeq" id="WP_132509480.1">
    <property type="nucleotide sequence ID" value="NZ_SMKP01000042.1"/>
</dbReference>